<dbReference type="Gene3D" id="3.40.50.1820">
    <property type="entry name" value="alpha/beta hydrolase"/>
    <property type="match status" value="1"/>
</dbReference>
<keyword evidence="11 19" id="KW-0479">Metal-binding</keyword>
<feature type="binding site" evidence="19">
    <location>
        <begin position="735"/>
        <end position="737"/>
    </location>
    <ligand>
        <name>GTP</name>
        <dbReference type="ChEBI" id="CHEBI:37565"/>
    </ligand>
</feature>
<dbReference type="InterPro" id="IPR029058">
    <property type="entry name" value="AB_hydrolase_fold"/>
</dbReference>
<comment type="caution">
    <text evidence="19">Lacks conserved residue(s) required for the propagation of feature annotation.</text>
</comment>
<feature type="binding site" evidence="19">
    <location>
        <position position="708"/>
    </location>
    <ligand>
        <name>Mg(2+)</name>
        <dbReference type="ChEBI" id="CHEBI:18420"/>
    </ligand>
</feature>
<keyword evidence="27" id="KW-1185">Reference proteome</keyword>
<evidence type="ECO:0000256" key="12">
    <source>
        <dbReference type="ARBA" id="ARBA00022741"/>
    </source>
</evidence>
<dbReference type="InterPro" id="IPR045550">
    <property type="entry name" value="AARE_N"/>
</dbReference>
<feature type="binding site" evidence="19">
    <location>
        <position position="735"/>
    </location>
    <ligand>
        <name>Mg(2+)</name>
        <dbReference type="ChEBI" id="CHEBI:18420"/>
    </ligand>
</feature>
<dbReference type="Gene3D" id="3.40.440.10">
    <property type="entry name" value="Adenylosuccinate Synthetase, subunit A, domain 1"/>
    <property type="match status" value="1"/>
</dbReference>
<protein>
    <recommendedName>
        <fullName evidence="19 21">Adenylosuccinate synthetase</fullName>
        <shortName evidence="19">AMPSase</shortName>
        <shortName evidence="19">AdSS</shortName>
        <ecNumber evidence="19 21">6.3.4.4</ecNumber>
    </recommendedName>
    <alternativeName>
        <fullName evidence="19">IMP--aspartate ligase</fullName>
    </alternativeName>
</protein>
<feature type="transmembrane region" description="Helical" evidence="22">
    <location>
        <begin position="1253"/>
        <end position="1277"/>
    </location>
</feature>
<dbReference type="InterPro" id="IPR006593">
    <property type="entry name" value="Cyt_b561/ferric_Rdtase_TM"/>
</dbReference>
<comment type="pathway">
    <text evidence="19 21">Purine metabolism; AMP biosynthesis via de novo pathway; AMP from IMP: step 1/2.</text>
</comment>
<dbReference type="InterPro" id="IPR033128">
    <property type="entry name" value="Adenylosuccin_syn_Lys_AS"/>
</dbReference>
<evidence type="ECO:0000256" key="15">
    <source>
        <dbReference type="ARBA" id="ARBA00022982"/>
    </source>
</evidence>
<comment type="similarity">
    <text evidence="19 21">Belongs to the adenylosuccinate synthetase family.</text>
</comment>
<organism evidence="26 27">
    <name type="scientific">Clathrus columnatus</name>
    <dbReference type="NCBI Taxonomy" id="1419009"/>
    <lineage>
        <taxon>Eukaryota</taxon>
        <taxon>Fungi</taxon>
        <taxon>Dikarya</taxon>
        <taxon>Basidiomycota</taxon>
        <taxon>Agaricomycotina</taxon>
        <taxon>Agaricomycetes</taxon>
        <taxon>Phallomycetidae</taxon>
        <taxon>Phallales</taxon>
        <taxon>Clathraceae</taxon>
        <taxon>Clathrus</taxon>
    </lineage>
</organism>
<dbReference type="PROSITE" id="PS00513">
    <property type="entry name" value="ADENYLOSUCCIN_SYN_2"/>
    <property type="match status" value="1"/>
</dbReference>
<dbReference type="GO" id="GO:0004019">
    <property type="term" value="F:adenylosuccinate synthase activity"/>
    <property type="evidence" value="ECO:0007669"/>
    <property type="project" value="UniProtKB-UniRule"/>
</dbReference>
<dbReference type="SMART" id="SM00788">
    <property type="entry name" value="Adenylsucc_synt"/>
    <property type="match status" value="1"/>
</dbReference>
<dbReference type="GO" id="GO:0008236">
    <property type="term" value="F:serine-type peptidase activity"/>
    <property type="evidence" value="ECO:0007669"/>
    <property type="project" value="InterPro"/>
</dbReference>
<dbReference type="InterPro" id="IPR042111">
    <property type="entry name" value="Adenylosuccinate_synth_dom3"/>
</dbReference>
<feature type="transmembrane region" description="Helical" evidence="22">
    <location>
        <begin position="1144"/>
        <end position="1166"/>
    </location>
</feature>
<feature type="domain" description="Cytochrome b561" evidence="24">
    <location>
        <begin position="1212"/>
        <end position="1271"/>
    </location>
</feature>
<keyword evidence="8 19" id="KW-0963">Cytoplasm</keyword>
<dbReference type="SUPFAM" id="SSF52540">
    <property type="entry name" value="P-loop containing nucleoside triphosphate hydrolases"/>
    <property type="match status" value="1"/>
</dbReference>
<dbReference type="InterPro" id="IPR001114">
    <property type="entry name" value="Adenylosuccinate_synthetase"/>
</dbReference>
<feature type="binding site" evidence="19">
    <location>
        <begin position="1010"/>
        <end position="1012"/>
    </location>
    <ligand>
        <name>GTP</name>
        <dbReference type="ChEBI" id="CHEBI:37565"/>
    </ligand>
</feature>
<comment type="function">
    <text evidence="21">Plays an important role in the de novo pathway of purine nucleotide biosynthesis.</text>
</comment>
<evidence type="ECO:0000256" key="9">
    <source>
        <dbReference type="ARBA" id="ARBA00022598"/>
    </source>
</evidence>
<dbReference type="Pfam" id="PF03188">
    <property type="entry name" value="Cytochrom_B561"/>
    <property type="match status" value="1"/>
</dbReference>
<comment type="catalytic activity">
    <reaction evidence="1">
        <text>Cleavage of an N-acetyl or N-formyl amino acid from the N-terminus of a polypeptide.</text>
        <dbReference type="EC" id="3.4.19.1"/>
    </reaction>
</comment>
<evidence type="ECO:0000256" key="5">
    <source>
        <dbReference type="ARBA" id="ARBA00011738"/>
    </source>
</evidence>
<feature type="binding site" evidence="19">
    <location>
        <position position="826"/>
    </location>
    <ligand>
        <name>IMP</name>
        <dbReference type="ChEBI" id="CHEBI:58053"/>
        <note>ligand shared between dimeric partners</note>
    </ligand>
</feature>
<dbReference type="Pfam" id="PF19283">
    <property type="entry name" value="APEH_N"/>
    <property type="match status" value="1"/>
</dbReference>
<feature type="binding site" evidence="19">
    <location>
        <begin position="708"/>
        <end position="711"/>
    </location>
    <ligand>
        <name>IMP</name>
        <dbReference type="ChEBI" id="CHEBI:58053"/>
    </ligand>
</feature>
<evidence type="ECO:0000256" key="22">
    <source>
        <dbReference type="SAM" id="Phobius"/>
    </source>
</evidence>
<evidence type="ECO:0000256" key="18">
    <source>
        <dbReference type="ARBA" id="ARBA00023136"/>
    </source>
</evidence>
<dbReference type="PANTHER" id="PTHR11846:SF0">
    <property type="entry name" value="ADENYLOSUCCINATE SYNTHETASE"/>
    <property type="match status" value="1"/>
</dbReference>
<feature type="active site" description="Proton donor" evidence="19">
    <location>
        <position position="736"/>
    </location>
</feature>
<comment type="similarity">
    <text evidence="4">Belongs to the peptidase S9C family.</text>
</comment>
<dbReference type="InterPro" id="IPR042109">
    <property type="entry name" value="Adenylosuccinate_synth_dom1"/>
</dbReference>
<evidence type="ECO:0000259" key="23">
    <source>
        <dbReference type="Pfam" id="PF00326"/>
    </source>
</evidence>
<keyword evidence="18 22" id="KW-0472">Membrane</keyword>
<feature type="active site" description="Proton acceptor" evidence="19">
    <location>
        <position position="708"/>
    </location>
</feature>
<accession>A0AAV5AJA6</accession>
<proteinExistence type="inferred from homology"/>
<comment type="catalytic activity">
    <reaction evidence="19 21">
        <text>IMP + L-aspartate + GTP = N(6)-(1,2-dicarboxyethyl)-AMP + GDP + phosphate + 2 H(+)</text>
        <dbReference type="Rhea" id="RHEA:15753"/>
        <dbReference type="ChEBI" id="CHEBI:15378"/>
        <dbReference type="ChEBI" id="CHEBI:29991"/>
        <dbReference type="ChEBI" id="CHEBI:37565"/>
        <dbReference type="ChEBI" id="CHEBI:43474"/>
        <dbReference type="ChEBI" id="CHEBI:57567"/>
        <dbReference type="ChEBI" id="CHEBI:58053"/>
        <dbReference type="ChEBI" id="CHEBI:58189"/>
        <dbReference type="EC" id="6.3.4.4"/>
    </reaction>
</comment>
<dbReference type="PROSITE" id="PS01266">
    <property type="entry name" value="ADENYLOSUCCIN_SYN_1"/>
    <property type="match status" value="1"/>
</dbReference>
<dbReference type="FunFam" id="3.90.170.10:FF:000001">
    <property type="entry name" value="Adenylosuccinate synthetase"/>
    <property type="match status" value="1"/>
</dbReference>
<feature type="binding site" evidence="19">
    <location>
        <position position="984"/>
    </location>
    <ligand>
        <name>GTP</name>
        <dbReference type="ChEBI" id="CHEBI:37565"/>
    </ligand>
</feature>
<feature type="domain" description="Acylamino-acid-releasing enzyme N-terminal" evidence="25">
    <location>
        <begin position="210"/>
        <end position="432"/>
    </location>
</feature>
<dbReference type="GO" id="GO:0046040">
    <property type="term" value="P:IMP metabolic process"/>
    <property type="evidence" value="ECO:0007669"/>
    <property type="project" value="TreeGrafter"/>
</dbReference>
<feature type="domain" description="Peptidase S9 prolyl oligopeptidase catalytic" evidence="23">
    <location>
        <begin position="493"/>
        <end position="686"/>
    </location>
</feature>
<evidence type="ECO:0000256" key="1">
    <source>
        <dbReference type="ARBA" id="ARBA00000721"/>
    </source>
</evidence>
<evidence type="ECO:0000256" key="20">
    <source>
        <dbReference type="PROSITE-ProRule" id="PRU10134"/>
    </source>
</evidence>
<dbReference type="Proteomes" id="UP001050691">
    <property type="component" value="Unassembled WGS sequence"/>
</dbReference>
<evidence type="ECO:0000256" key="10">
    <source>
        <dbReference type="ARBA" id="ARBA00022692"/>
    </source>
</evidence>
<comment type="function">
    <text evidence="19">Plays an important role in the de novo pathway and in the salvage pathway of purine nucleotide biosynthesis. Catalyzes the first commited step in the biosynthesis of AMP from IMP.</text>
</comment>
<dbReference type="PANTHER" id="PTHR11846">
    <property type="entry name" value="ADENYLOSUCCINATE SYNTHETASE"/>
    <property type="match status" value="1"/>
</dbReference>
<feature type="transmembrane region" description="Helical" evidence="22">
    <location>
        <begin position="1214"/>
        <end position="1233"/>
    </location>
</feature>
<dbReference type="GO" id="GO:0006508">
    <property type="term" value="P:proteolysis"/>
    <property type="evidence" value="ECO:0007669"/>
    <property type="project" value="InterPro"/>
</dbReference>
<evidence type="ECO:0000256" key="13">
    <source>
        <dbReference type="ARBA" id="ARBA00022755"/>
    </source>
</evidence>
<comment type="subunit">
    <text evidence="6">Homotetramer.</text>
</comment>
<dbReference type="CDD" id="cd08761">
    <property type="entry name" value="Cyt_b561_CYB561D2_like"/>
    <property type="match status" value="1"/>
</dbReference>
<dbReference type="Pfam" id="PF00709">
    <property type="entry name" value="Adenylsucc_synt"/>
    <property type="match status" value="1"/>
</dbReference>
<evidence type="ECO:0000259" key="24">
    <source>
        <dbReference type="Pfam" id="PF03188"/>
    </source>
</evidence>
<dbReference type="InterPro" id="IPR042110">
    <property type="entry name" value="Adenylosuccinate_synth_dom2"/>
</dbReference>
<feature type="binding site" evidence="19">
    <location>
        <begin position="733"/>
        <end position="736"/>
    </location>
    <ligand>
        <name>IMP</name>
        <dbReference type="ChEBI" id="CHEBI:58053"/>
    </ligand>
</feature>
<feature type="binding site" evidence="19">
    <location>
        <begin position="707"/>
        <end position="713"/>
    </location>
    <ligand>
        <name>GTP</name>
        <dbReference type="ChEBI" id="CHEBI:37565"/>
    </ligand>
</feature>
<keyword evidence="15" id="KW-0249">Electron transport</keyword>
<feature type="active site" evidence="20">
    <location>
        <position position="823"/>
    </location>
</feature>
<feature type="binding site" evidence="19">
    <location>
        <position position="903"/>
    </location>
    <ligand>
        <name>IMP</name>
        <dbReference type="ChEBI" id="CHEBI:58053"/>
    </ligand>
</feature>
<evidence type="ECO:0000256" key="3">
    <source>
        <dbReference type="ARBA" id="ARBA00004370"/>
    </source>
</evidence>
<dbReference type="InterPro" id="IPR027417">
    <property type="entry name" value="P-loop_NTPase"/>
</dbReference>
<dbReference type="GO" id="GO:0005525">
    <property type="term" value="F:GTP binding"/>
    <property type="evidence" value="ECO:0007669"/>
    <property type="project" value="UniProtKB-UniRule"/>
</dbReference>
<dbReference type="Gene3D" id="1.20.120.1770">
    <property type="match status" value="1"/>
</dbReference>
<dbReference type="GO" id="GO:0016020">
    <property type="term" value="C:membrane"/>
    <property type="evidence" value="ECO:0007669"/>
    <property type="project" value="UniProtKB-SubCell"/>
</dbReference>
<dbReference type="SUPFAM" id="SSF53474">
    <property type="entry name" value="alpha/beta-Hydrolases"/>
    <property type="match status" value="1"/>
</dbReference>
<evidence type="ECO:0000256" key="16">
    <source>
        <dbReference type="ARBA" id="ARBA00022989"/>
    </source>
</evidence>
<dbReference type="Gene3D" id="3.90.170.10">
    <property type="entry name" value="Adenylosuccinate Synthetase, subunit A, domain 3"/>
    <property type="match status" value="1"/>
</dbReference>
<comment type="function">
    <text evidence="2">Plays an important role in the de novo pathway and in the salvage pathway of purine nucleotide biosynthesis. Catalyzes the first committed step in the biosynthesis of AMP from IMP.</text>
</comment>
<evidence type="ECO:0000256" key="14">
    <source>
        <dbReference type="ARBA" id="ARBA00022842"/>
    </source>
</evidence>
<comment type="subunit">
    <text evidence="5 19">Homodimer.</text>
</comment>
<evidence type="ECO:0000313" key="27">
    <source>
        <dbReference type="Proteomes" id="UP001050691"/>
    </source>
</evidence>
<dbReference type="Pfam" id="PF00326">
    <property type="entry name" value="Peptidase_S9"/>
    <property type="match status" value="1"/>
</dbReference>
<name>A0AAV5AJA6_9AGAM</name>
<evidence type="ECO:0000256" key="4">
    <source>
        <dbReference type="ARBA" id="ARBA00010040"/>
    </source>
</evidence>
<evidence type="ECO:0000256" key="17">
    <source>
        <dbReference type="ARBA" id="ARBA00023134"/>
    </source>
</evidence>
<feature type="binding site" evidence="19">
    <location>
        <position position="812"/>
    </location>
    <ligand>
        <name>IMP</name>
        <dbReference type="ChEBI" id="CHEBI:58053"/>
    </ligand>
</feature>
<dbReference type="NCBIfam" id="TIGR00184">
    <property type="entry name" value="purA"/>
    <property type="match status" value="1"/>
</dbReference>
<dbReference type="CDD" id="cd03108">
    <property type="entry name" value="AdSS"/>
    <property type="match status" value="1"/>
</dbReference>
<evidence type="ECO:0000256" key="19">
    <source>
        <dbReference type="HAMAP-Rule" id="MF_03125"/>
    </source>
</evidence>
<dbReference type="NCBIfam" id="NF002223">
    <property type="entry name" value="PRK01117.1"/>
    <property type="match status" value="1"/>
</dbReference>
<dbReference type="EMBL" id="BPWL01000007">
    <property type="protein sequence ID" value="GJJ12040.1"/>
    <property type="molecule type" value="Genomic_DNA"/>
</dbReference>
<dbReference type="InterPro" id="IPR001375">
    <property type="entry name" value="Peptidase_S9_cat"/>
</dbReference>
<evidence type="ECO:0000256" key="6">
    <source>
        <dbReference type="ARBA" id="ARBA00011881"/>
    </source>
</evidence>
<evidence type="ECO:0000256" key="21">
    <source>
        <dbReference type="RuleBase" id="RU000520"/>
    </source>
</evidence>
<dbReference type="GO" id="GO:0044208">
    <property type="term" value="P:'de novo' AMP biosynthetic process"/>
    <property type="evidence" value="ECO:0007669"/>
    <property type="project" value="UniProtKB-UniRule"/>
</dbReference>
<feature type="transmembrane region" description="Helical" evidence="22">
    <location>
        <begin position="1172"/>
        <end position="1194"/>
    </location>
</feature>
<feature type="binding site" evidence="19">
    <location>
        <position position="982"/>
    </location>
    <ligand>
        <name>IMP</name>
        <dbReference type="ChEBI" id="CHEBI:58053"/>
    </ligand>
</feature>
<dbReference type="GO" id="GO:0000287">
    <property type="term" value="F:magnesium ion binding"/>
    <property type="evidence" value="ECO:0007669"/>
    <property type="project" value="UniProtKB-UniRule"/>
</dbReference>
<keyword evidence="13 19" id="KW-0658">Purine biosynthesis</keyword>
<keyword evidence="10 22" id="KW-0812">Transmembrane</keyword>
<keyword evidence="16 22" id="KW-1133">Transmembrane helix</keyword>
<evidence type="ECO:0000256" key="11">
    <source>
        <dbReference type="ARBA" id="ARBA00022723"/>
    </source>
</evidence>
<comment type="cofactor">
    <cofactor evidence="19">
        <name>Mg(2+)</name>
        <dbReference type="ChEBI" id="CHEBI:18420"/>
    </cofactor>
    <text evidence="19">Binds 1 Mg(2+) ion per subunit.</text>
</comment>
<keyword evidence="14 19" id="KW-0460">Magnesium</keyword>
<evidence type="ECO:0000256" key="2">
    <source>
        <dbReference type="ARBA" id="ARBA00003779"/>
    </source>
</evidence>
<keyword evidence="17 19" id="KW-0342">GTP-binding</keyword>
<comment type="subcellular location">
    <subcellularLocation>
        <location evidence="19">Cytoplasm</location>
    </subcellularLocation>
    <subcellularLocation>
        <location evidence="3">Membrane</location>
    </subcellularLocation>
</comment>
<evidence type="ECO:0000256" key="7">
    <source>
        <dbReference type="ARBA" id="ARBA00022448"/>
    </source>
</evidence>
<sequence>MARRLSKLYKELAELPVYTSSYFLQSNPSVSNIRVDTSVRDFLRKTKRTISKNIITVSPDTVVTSSVHDSTNALASVPSYSGKRLGVLRETFDGTTKKRYVEVWRGSKLEASKDVTTTHEDFHLHPEAKAPEITEESDDKNAKYRYLPDFGEQMNGKTRPTLYLFKWKSRPYEGEVISPNNPPKGGEETEFEEPTVIALKPDLPGDSTFTFGQSVFAPDNKHIYATGYEQTSDGRRLGPHGCWNHPSAIFKLELPKDIPKEADEITVSAARLTPPHVAARSPRVSTVPYDPYTVVWLSNPVGGAHTSSVSLWVLRSTDKMPKLLIDSVYEPKDSKDFPGLYVEQLPSNPFVSLDNSKIPSHIITHSVWGSLQKVLRFDLRSGEITTIVDDPHYSWTITNTDGRQAVLAVKSSMTSPPELMLGQLSSSSSWQTIDRPVLSHSTREQLDTLCSEIISIPDRYPTEVITLRLSKKKPLPMISIPHGGPHVTSTPEFNPSAICLALEGYLINMINYTGSLGFGQKHVDALIGRAGELDVQDSYHAVQHLIQSGFAETGQGKQFVQGGSHGGFLAAHLIGQYPGFFSAAVMRNPVISTGEILSVSDIPDWAYLEFGQPFGPTSTLSTKTFDALQKASPIFYIDAVQTPVLLHIGENDRRVPPSQGRNYYYALKGRGKVVEMLVFPGNGHSLNLVEAELAGFEITVVLGAQWGDEGKGKLVDIMAADIDLCVRCAGGNNAGHTIVVNIGPEKVKTTFDFHLIPSGLVNPLCIGLIGSGVVVHLPSFFNELEALESKGLNCKGHGLKEVELGGSSIGTTKKGIGPAYSAKASRSGLRVHHLFDHDNFAVKFRKIVEGRYKRYGHFEYDTEGEIQRYKELANRLRPYVVDGVTYLHSAIASGKRVLVEGANALMLDIDYGTYPFVTSSSTCIGGVCTGLGIPPKLIGQTIGVVKAYTTRVGGGPFPTELLNEIGSHLQEVGKEYGTTTGRRRRCGWLDLVVLKYSCLINGYDCINVTKLDVLDQLKEIKVAVAYILDGVELSGFPANLDVLSRVKVEYITFPGWNTSIENTKSIDELPENCRKYLQFMEDFIGVYETQPLLLDADYVNLTINSTSMGLGTTHQNISSIELPTLGEDVNMHNSKVEGRAGDSLGFILVTIASGYLILSTWLAILLNDPRSFGLFAFHPPLQVLAIGLFAYGILTLQPTSQPKTKLAGLNRHQLIILGSAFPCISVGTLVIIWNKNIHEKPHFVTWHGTFGIIGIGWMFLQMFLGAGSVWYGGALFGGGMKAKSIWKYHRLPDEALAY</sequence>
<evidence type="ECO:0000259" key="25">
    <source>
        <dbReference type="Pfam" id="PF19283"/>
    </source>
</evidence>
<reference evidence="26" key="1">
    <citation type="submission" date="2021-10" db="EMBL/GenBank/DDBJ databases">
        <title>De novo Genome Assembly of Clathrus columnatus (Basidiomycota, Fungi) Using Illumina and Nanopore Sequence Data.</title>
        <authorList>
            <person name="Ogiso-Tanaka E."/>
            <person name="Itagaki H."/>
            <person name="Hosoya T."/>
            <person name="Hosaka K."/>
        </authorList>
    </citation>
    <scope>NUCLEOTIDE SEQUENCE</scope>
    <source>
        <strain evidence="26">MO-923</strain>
    </source>
</reference>
<feature type="binding site" evidence="19">
    <location>
        <begin position="978"/>
        <end position="984"/>
    </location>
    <ligand>
        <name>substrate</name>
    </ligand>
</feature>
<gene>
    <name evidence="26" type="ORF">Clacol_006281</name>
</gene>
<keyword evidence="9 19" id="KW-0436">Ligase</keyword>
<feature type="binding site" evidence="19">
    <location>
        <position position="918"/>
    </location>
    <ligand>
        <name>IMP</name>
        <dbReference type="ChEBI" id="CHEBI:58053"/>
    </ligand>
</feature>
<comment type="caution">
    <text evidence="26">The sequence shown here is derived from an EMBL/GenBank/DDBJ whole genome shotgun (WGS) entry which is preliminary data.</text>
</comment>
<evidence type="ECO:0000313" key="26">
    <source>
        <dbReference type="EMBL" id="GJJ12040.1"/>
    </source>
</evidence>
<dbReference type="Gene3D" id="1.10.300.10">
    <property type="entry name" value="Adenylosuccinate Synthetase, subunit A, domain 2"/>
    <property type="match status" value="1"/>
</dbReference>
<keyword evidence="12 19" id="KW-0547">Nucleotide-binding</keyword>
<dbReference type="InterPro" id="IPR018220">
    <property type="entry name" value="Adenylosuccin_syn_GTP-bd"/>
</dbReference>
<dbReference type="GO" id="GO:0005737">
    <property type="term" value="C:cytoplasm"/>
    <property type="evidence" value="ECO:0007669"/>
    <property type="project" value="UniProtKB-SubCell"/>
</dbReference>
<keyword evidence="7" id="KW-0813">Transport</keyword>
<dbReference type="HAMAP" id="MF_00011">
    <property type="entry name" value="Adenylosucc_synth"/>
    <property type="match status" value="1"/>
</dbReference>
<dbReference type="EC" id="6.3.4.4" evidence="19 21"/>
<evidence type="ECO:0000256" key="8">
    <source>
        <dbReference type="ARBA" id="ARBA00022490"/>
    </source>
</evidence>